<keyword evidence="2" id="KW-1185">Reference proteome</keyword>
<reference evidence="1" key="1">
    <citation type="journal article" date="2021" name="Environ. Microbiol.">
        <title>Gene family expansions and transcriptome signatures uncover fungal adaptations to wood decay.</title>
        <authorList>
            <person name="Hage H."/>
            <person name="Miyauchi S."/>
            <person name="Viragh M."/>
            <person name="Drula E."/>
            <person name="Min B."/>
            <person name="Chaduli D."/>
            <person name="Navarro D."/>
            <person name="Favel A."/>
            <person name="Norest M."/>
            <person name="Lesage-Meessen L."/>
            <person name="Balint B."/>
            <person name="Merenyi Z."/>
            <person name="de Eugenio L."/>
            <person name="Morin E."/>
            <person name="Martinez A.T."/>
            <person name="Baldrian P."/>
            <person name="Stursova M."/>
            <person name="Martinez M.J."/>
            <person name="Novotny C."/>
            <person name="Magnuson J.K."/>
            <person name="Spatafora J.W."/>
            <person name="Maurice S."/>
            <person name="Pangilinan J."/>
            <person name="Andreopoulos W."/>
            <person name="LaButti K."/>
            <person name="Hundley H."/>
            <person name="Na H."/>
            <person name="Kuo A."/>
            <person name="Barry K."/>
            <person name="Lipzen A."/>
            <person name="Henrissat B."/>
            <person name="Riley R."/>
            <person name="Ahrendt S."/>
            <person name="Nagy L.G."/>
            <person name="Grigoriev I.V."/>
            <person name="Martin F."/>
            <person name="Rosso M.N."/>
        </authorList>
    </citation>
    <scope>NUCLEOTIDE SEQUENCE</scope>
    <source>
        <strain evidence="1">CBS 384.51</strain>
    </source>
</reference>
<organism evidence="1 2">
    <name type="scientific">Irpex rosettiformis</name>
    <dbReference type="NCBI Taxonomy" id="378272"/>
    <lineage>
        <taxon>Eukaryota</taxon>
        <taxon>Fungi</taxon>
        <taxon>Dikarya</taxon>
        <taxon>Basidiomycota</taxon>
        <taxon>Agaricomycotina</taxon>
        <taxon>Agaricomycetes</taxon>
        <taxon>Polyporales</taxon>
        <taxon>Irpicaceae</taxon>
        <taxon>Irpex</taxon>
    </lineage>
</organism>
<proteinExistence type="predicted"/>
<accession>A0ACB8U7G0</accession>
<dbReference type="Proteomes" id="UP001055072">
    <property type="component" value="Unassembled WGS sequence"/>
</dbReference>
<name>A0ACB8U7G0_9APHY</name>
<comment type="caution">
    <text evidence="1">The sequence shown here is derived from an EMBL/GenBank/DDBJ whole genome shotgun (WGS) entry which is preliminary data.</text>
</comment>
<protein>
    <submittedName>
        <fullName evidence="1">Uncharacterized protein</fullName>
    </submittedName>
</protein>
<gene>
    <name evidence="1" type="ORF">BDY19DRAFT_992363</name>
</gene>
<evidence type="ECO:0000313" key="2">
    <source>
        <dbReference type="Proteomes" id="UP001055072"/>
    </source>
</evidence>
<dbReference type="EMBL" id="MU274908">
    <property type="protein sequence ID" value="KAI0090131.1"/>
    <property type="molecule type" value="Genomic_DNA"/>
</dbReference>
<evidence type="ECO:0000313" key="1">
    <source>
        <dbReference type="EMBL" id="KAI0090131.1"/>
    </source>
</evidence>
<sequence length="296" mass="32161">MSTITARASFVIFKDEPSSPVKAKASARDTTSTTTVLAIVTAKDKENLHPITGCRSSTEDATVKKRKTAGVLATKLLKVSGKTVPESRPPPRKRKLSVSSDKSLPTDEKLDAKKKKPATTTTRKHKPKVASRIRKVTELPKVEEEESVSEEDFVKESSGVEPNSSQAAVDSKCYELTVLPLADVSKAFESSPPPEEKVIDSDEEPKVSQTEDEAEPPVIRGESTRATSEALAAKTPPRQKVGIFSTPERKRLYAAFTFATPSPASKRYASSRASSVDRFSDLDFDPVTDALTLRAL</sequence>